<dbReference type="EMBL" id="CDMY01000244">
    <property type="protein sequence ID" value="CEL96745.1"/>
    <property type="molecule type" value="Genomic_DNA"/>
</dbReference>
<name>A0A0G4EK17_VITBC</name>
<dbReference type="GO" id="GO:0019367">
    <property type="term" value="P:fatty acid elongation, saturated fatty acid"/>
    <property type="evidence" value="ECO:0007669"/>
    <property type="project" value="TreeGrafter"/>
</dbReference>
<feature type="compositionally biased region" description="Low complexity" evidence="11">
    <location>
        <begin position="293"/>
        <end position="306"/>
    </location>
</feature>
<dbReference type="GO" id="GO:0005789">
    <property type="term" value="C:endoplasmic reticulum membrane"/>
    <property type="evidence" value="ECO:0007669"/>
    <property type="project" value="TreeGrafter"/>
</dbReference>
<keyword evidence="6 10" id="KW-1133">Transmembrane helix</keyword>
<accession>A0A0G4EK17</accession>
<evidence type="ECO:0000256" key="9">
    <source>
        <dbReference type="ARBA" id="ARBA00023160"/>
    </source>
</evidence>
<comment type="catalytic activity">
    <reaction evidence="10">
        <text>an acyl-CoA + malonyl-CoA + H(+) = a 3-oxoacyl-CoA + CO2 + CoA</text>
        <dbReference type="Rhea" id="RHEA:50252"/>
        <dbReference type="ChEBI" id="CHEBI:15378"/>
        <dbReference type="ChEBI" id="CHEBI:16526"/>
        <dbReference type="ChEBI" id="CHEBI:57287"/>
        <dbReference type="ChEBI" id="CHEBI:57384"/>
        <dbReference type="ChEBI" id="CHEBI:58342"/>
        <dbReference type="ChEBI" id="CHEBI:90726"/>
    </reaction>
    <physiologicalReaction direction="left-to-right" evidence="10">
        <dbReference type="Rhea" id="RHEA:50253"/>
    </physiologicalReaction>
</comment>
<feature type="region of interest" description="Disordered" evidence="11">
    <location>
        <begin position="272"/>
        <end position="306"/>
    </location>
</feature>
<evidence type="ECO:0000256" key="10">
    <source>
        <dbReference type="RuleBase" id="RU361115"/>
    </source>
</evidence>
<dbReference type="GO" id="GO:0030148">
    <property type="term" value="P:sphingolipid biosynthetic process"/>
    <property type="evidence" value="ECO:0007669"/>
    <property type="project" value="TreeGrafter"/>
</dbReference>
<feature type="transmembrane region" description="Helical" evidence="10">
    <location>
        <begin position="128"/>
        <end position="149"/>
    </location>
</feature>
<dbReference type="STRING" id="1169540.A0A0G4EK17"/>
<dbReference type="PANTHER" id="PTHR11157:SF126">
    <property type="entry name" value="ELONGATION OF VERY LONG CHAIN FATTY ACIDS PROTEIN"/>
    <property type="match status" value="1"/>
</dbReference>
<dbReference type="Proteomes" id="UP000041254">
    <property type="component" value="Unassembled WGS sequence"/>
</dbReference>
<feature type="compositionally biased region" description="Basic and acidic residues" evidence="11">
    <location>
        <begin position="272"/>
        <end position="283"/>
    </location>
</feature>
<sequence>MAPYSPFSDDYWTQGSGFRTEEYFRLPWLGCIALYLPVIFSLRHWMRNREPLPIKPFICAWNLALSFFSILGVALVLLDDWQLVFTAAKHEKDYKPTTRAICVWFAVSKLIEFGDTVLLALRKRPITFLHAYHHVTVALYCWSAVHLGVAFAHQFAFINLCVHGVMYLYYALTALFAKNRVLKKLRPFITSAQLSQMFVGVGITVSAMLRPEATGDPVHYNNALCALLMYFSYALLFGQFYVKNYVPNMQKKSEVLVAEFGRALRSLLVGDKGKGKGKSEDKMVTGADGAAGGESPPSSPSASPISRGLRHLHGLARARLGLRVSAGMAN</sequence>
<keyword evidence="8 10" id="KW-0472">Membrane</keyword>
<dbReference type="OrthoDB" id="10259681at2759"/>
<evidence type="ECO:0000313" key="12">
    <source>
        <dbReference type="EMBL" id="CEL96745.1"/>
    </source>
</evidence>
<evidence type="ECO:0000256" key="4">
    <source>
        <dbReference type="ARBA" id="ARBA00022692"/>
    </source>
</evidence>
<evidence type="ECO:0000256" key="2">
    <source>
        <dbReference type="ARBA" id="ARBA00022516"/>
    </source>
</evidence>
<evidence type="ECO:0000256" key="6">
    <source>
        <dbReference type="ARBA" id="ARBA00022989"/>
    </source>
</evidence>
<evidence type="ECO:0000256" key="7">
    <source>
        <dbReference type="ARBA" id="ARBA00023098"/>
    </source>
</evidence>
<dbReference type="VEuPathDB" id="CryptoDB:Vbra_12050"/>
<dbReference type="InParanoid" id="A0A0G4EK17"/>
<dbReference type="GO" id="GO:0009922">
    <property type="term" value="F:fatty acid elongase activity"/>
    <property type="evidence" value="ECO:0007669"/>
    <property type="project" value="InterPro"/>
</dbReference>
<keyword evidence="3 10" id="KW-0808">Transferase</keyword>
<keyword evidence="7 10" id="KW-0443">Lipid metabolism</keyword>
<comment type="similarity">
    <text evidence="10">Belongs to the ELO family.</text>
</comment>
<dbReference type="Pfam" id="PF01151">
    <property type="entry name" value="ELO"/>
    <property type="match status" value="1"/>
</dbReference>
<keyword evidence="5 10" id="KW-0276">Fatty acid metabolism</keyword>
<reference evidence="12 13" key="1">
    <citation type="submission" date="2014-11" db="EMBL/GenBank/DDBJ databases">
        <authorList>
            <person name="Zhu J."/>
            <person name="Qi W."/>
            <person name="Song R."/>
        </authorList>
    </citation>
    <scope>NUCLEOTIDE SEQUENCE [LARGE SCALE GENOMIC DNA]</scope>
</reference>
<feature type="transmembrane region" description="Helical" evidence="10">
    <location>
        <begin position="26"/>
        <end position="45"/>
    </location>
</feature>
<dbReference type="OMA" id="FSYTLMQ"/>
<feature type="transmembrane region" description="Helical" evidence="10">
    <location>
        <begin position="57"/>
        <end position="78"/>
    </location>
</feature>
<dbReference type="EC" id="2.3.1.-" evidence="10"/>
<organism evidence="12 13">
    <name type="scientific">Vitrella brassicaformis (strain CCMP3155)</name>
    <dbReference type="NCBI Taxonomy" id="1169540"/>
    <lineage>
        <taxon>Eukaryota</taxon>
        <taxon>Sar</taxon>
        <taxon>Alveolata</taxon>
        <taxon>Colpodellida</taxon>
        <taxon>Vitrellaceae</taxon>
        <taxon>Vitrella</taxon>
    </lineage>
</organism>
<evidence type="ECO:0000256" key="8">
    <source>
        <dbReference type="ARBA" id="ARBA00023136"/>
    </source>
</evidence>
<dbReference type="PhylomeDB" id="A0A0G4EK17"/>
<evidence type="ECO:0000256" key="3">
    <source>
        <dbReference type="ARBA" id="ARBA00022679"/>
    </source>
</evidence>
<gene>
    <name evidence="12" type="ORF">Vbra_12050</name>
</gene>
<dbReference type="InterPro" id="IPR002076">
    <property type="entry name" value="ELO_fam"/>
</dbReference>
<feature type="transmembrane region" description="Helical" evidence="10">
    <location>
        <begin position="155"/>
        <end position="176"/>
    </location>
</feature>
<keyword evidence="2 10" id="KW-0444">Lipid biosynthesis</keyword>
<proteinExistence type="inferred from homology"/>
<dbReference type="GO" id="GO:0034625">
    <property type="term" value="P:fatty acid elongation, monounsaturated fatty acid"/>
    <property type="evidence" value="ECO:0007669"/>
    <property type="project" value="TreeGrafter"/>
</dbReference>
<evidence type="ECO:0000313" key="13">
    <source>
        <dbReference type="Proteomes" id="UP000041254"/>
    </source>
</evidence>
<dbReference type="GO" id="GO:0034626">
    <property type="term" value="P:fatty acid elongation, polyunsaturated fatty acid"/>
    <property type="evidence" value="ECO:0007669"/>
    <property type="project" value="TreeGrafter"/>
</dbReference>
<feature type="transmembrane region" description="Helical" evidence="10">
    <location>
        <begin position="221"/>
        <end position="242"/>
    </location>
</feature>
<keyword evidence="9 10" id="KW-0275">Fatty acid biosynthesis</keyword>
<keyword evidence="4 10" id="KW-0812">Transmembrane</keyword>
<dbReference type="PANTHER" id="PTHR11157">
    <property type="entry name" value="FATTY ACID ACYL TRANSFERASE-RELATED"/>
    <property type="match status" value="1"/>
</dbReference>
<feature type="transmembrane region" description="Helical" evidence="10">
    <location>
        <begin position="188"/>
        <end position="209"/>
    </location>
</feature>
<evidence type="ECO:0000256" key="5">
    <source>
        <dbReference type="ARBA" id="ARBA00022832"/>
    </source>
</evidence>
<keyword evidence="13" id="KW-1185">Reference proteome</keyword>
<dbReference type="AlphaFoldDB" id="A0A0G4EK17"/>
<comment type="subcellular location">
    <subcellularLocation>
        <location evidence="1">Membrane</location>
        <topology evidence="1">Multi-pass membrane protein</topology>
    </subcellularLocation>
</comment>
<dbReference type="GO" id="GO:0042761">
    <property type="term" value="P:very long-chain fatty acid biosynthetic process"/>
    <property type="evidence" value="ECO:0007669"/>
    <property type="project" value="TreeGrafter"/>
</dbReference>
<evidence type="ECO:0000256" key="11">
    <source>
        <dbReference type="SAM" id="MobiDB-lite"/>
    </source>
</evidence>
<protein>
    <recommendedName>
        <fullName evidence="10">Elongation of fatty acids protein</fullName>
        <ecNumber evidence="10">2.3.1.-</ecNumber>
    </recommendedName>
</protein>
<evidence type="ECO:0000256" key="1">
    <source>
        <dbReference type="ARBA" id="ARBA00004141"/>
    </source>
</evidence>
<feature type="transmembrane region" description="Helical" evidence="10">
    <location>
        <begin position="98"/>
        <end position="121"/>
    </location>
</feature>